<keyword evidence="3" id="KW-1185">Reference proteome</keyword>
<dbReference type="OrthoDB" id="7997311at2"/>
<evidence type="ECO:0000313" key="3">
    <source>
        <dbReference type="Proteomes" id="UP000008207"/>
    </source>
</evidence>
<proteinExistence type="predicted"/>
<dbReference type="PROSITE" id="PS51318">
    <property type="entry name" value="TAT"/>
    <property type="match status" value="1"/>
</dbReference>
<dbReference type="Proteomes" id="UP000008207">
    <property type="component" value="Chromosome"/>
</dbReference>
<dbReference type="STRING" id="460265.Mnod_5191"/>
<dbReference type="EMBL" id="CP001349">
    <property type="protein sequence ID" value="ACL60037.1"/>
    <property type="molecule type" value="Genomic_DNA"/>
</dbReference>
<gene>
    <name evidence="2" type="ordered locus">Mnod_5191</name>
</gene>
<accession>B8IK24</accession>
<dbReference type="InterPro" id="IPR006311">
    <property type="entry name" value="TAT_signal"/>
</dbReference>
<name>B8IK24_METNO</name>
<dbReference type="AlphaFoldDB" id="B8IK24"/>
<dbReference type="eggNOG" id="ENOG503303A">
    <property type="taxonomic scope" value="Bacteria"/>
</dbReference>
<reference evidence="2 3" key="1">
    <citation type="submission" date="2009-01" db="EMBL/GenBank/DDBJ databases">
        <title>Complete sequence of chromosome of Methylobacterium nodulans ORS 2060.</title>
        <authorList>
            <consortium name="US DOE Joint Genome Institute"/>
            <person name="Lucas S."/>
            <person name="Copeland A."/>
            <person name="Lapidus A."/>
            <person name="Glavina del Rio T."/>
            <person name="Dalin E."/>
            <person name="Tice H."/>
            <person name="Bruce D."/>
            <person name="Goodwin L."/>
            <person name="Pitluck S."/>
            <person name="Sims D."/>
            <person name="Brettin T."/>
            <person name="Detter J.C."/>
            <person name="Han C."/>
            <person name="Larimer F."/>
            <person name="Land M."/>
            <person name="Hauser L."/>
            <person name="Kyrpides N."/>
            <person name="Ivanova N."/>
            <person name="Marx C.J."/>
            <person name="Richardson P."/>
        </authorList>
    </citation>
    <scope>NUCLEOTIDE SEQUENCE [LARGE SCALE GENOMIC DNA]</scope>
    <source>
        <strain evidence="3">LMG 21967 / CNCM I-2342 / ORS 2060</strain>
    </source>
</reference>
<evidence type="ECO:0000313" key="2">
    <source>
        <dbReference type="EMBL" id="ACL60037.1"/>
    </source>
</evidence>
<evidence type="ECO:0000256" key="1">
    <source>
        <dbReference type="SAM" id="SignalP"/>
    </source>
</evidence>
<organism evidence="2 3">
    <name type="scientific">Methylobacterium nodulans (strain LMG 21967 / CNCM I-2342 / ORS 2060)</name>
    <dbReference type="NCBI Taxonomy" id="460265"/>
    <lineage>
        <taxon>Bacteria</taxon>
        <taxon>Pseudomonadati</taxon>
        <taxon>Pseudomonadota</taxon>
        <taxon>Alphaproteobacteria</taxon>
        <taxon>Hyphomicrobiales</taxon>
        <taxon>Methylobacteriaceae</taxon>
        <taxon>Methylobacterium</taxon>
    </lineage>
</organism>
<sequence>MASRRRAALRRAALAAALIALGAAPAAAQFDDDENPPVLSLPTTLRATVRVPVDRARIVAPADTLTQLYPALAACWTPLPGLGRAQITLRLSLTRDGRLQGPPHVTYSSLPLERRRPLASATLDALHACTPVQVTAGLGGAIAGRPIALRFVYSGPKETRHE</sequence>
<evidence type="ECO:0008006" key="4">
    <source>
        <dbReference type="Google" id="ProtNLM"/>
    </source>
</evidence>
<dbReference type="RefSeq" id="WP_015931655.1">
    <property type="nucleotide sequence ID" value="NC_011894.1"/>
</dbReference>
<feature type="signal peptide" evidence="1">
    <location>
        <begin position="1"/>
        <end position="28"/>
    </location>
</feature>
<protein>
    <recommendedName>
        <fullName evidence="4">TonB family protein</fullName>
    </recommendedName>
</protein>
<feature type="chain" id="PRO_5002871924" description="TonB family protein" evidence="1">
    <location>
        <begin position="29"/>
        <end position="162"/>
    </location>
</feature>
<dbReference type="HOGENOM" id="CLU_136742_0_0_5"/>
<dbReference type="KEGG" id="mno:Mnod_5191"/>
<keyword evidence="1" id="KW-0732">Signal</keyword>